<accession>A0A0D5Y4M7</accession>
<dbReference type="PATRIC" id="fig|587753.10.peg.4508"/>
<dbReference type="KEGG" id="pcz:PCL1606_45100"/>
<protein>
    <submittedName>
        <fullName evidence="1">Uncharacterized protein</fullName>
    </submittedName>
</protein>
<dbReference type="EMBL" id="CP011110">
    <property type="protein sequence ID" value="AKA25957.1"/>
    <property type="molecule type" value="Genomic_DNA"/>
</dbReference>
<evidence type="ECO:0000313" key="1">
    <source>
        <dbReference type="EMBL" id="AKA25957.1"/>
    </source>
</evidence>
<name>A0A0D5Y4M7_9PSED</name>
<dbReference type="AlphaFoldDB" id="A0A0D5Y4M7"/>
<dbReference type="RefSeq" id="WP_148558679.1">
    <property type="nucleotide sequence ID" value="NZ_CP011110.1"/>
</dbReference>
<sequence length="413" mass="46986">MKISLIENGLDSFRKGYQHLEKYEQLAKNKADDAARFSELKDSVLSIQHGIEILFKFILKKHNDLLIYTDISKLKQAFKSQRNGTISELYEAEGVHTVTFKESIERLRDICGLEFDEDFRKTLLKVESWRNSITHSAVLLNEEDVARVLMSLLADLDNFFGPAIGEEYLKAQGRPALDRAYKLTKAVYGELENRIKAATVERLISALEENDIKNVTAPGVFLINDPGKAFSILQKIQGDGINYGCDLINGHCSGSASVVNLTDNKIISIDTTDNRCEYRFNLDAIVVYIPKIQDSFSPLIFMYSNSVPPLGKKPYIREDEDYTLQIGLAFEESGHECWETSDIQQSFEDYNSEYDPVLPSNREIIKFISEGPVCFMNVQKLEYGSAQRLLHATNHRVAENLFTAFKQHLEKPE</sequence>
<dbReference type="Proteomes" id="UP000032748">
    <property type="component" value="Chromosome"/>
</dbReference>
<organism evidence="1 2">
    <name type="scientific">Pseudomonas chlororaphis</name>
    <dbReference type="NCBI Taxonomy" id="587753"/>
    <lineage>
        <taxon>Bacteria</taxon>
        <taxon>Pseudomonadati</taxon>
        <taxon>Pseudomonadota</taxon>
        <taxon>Gammaproteobacteria</taxon>
        <taxon>Pseudomonadales</taxon>
        <taxon>Pseudomonadaceae</taxon>
        <taxon>Pseudomonas</taxon>
    </lineage>
</organism>
<dbReference type="OrthoDB" id="2843813at2"/>
<reference evidence="1 2" key="1">
    <citation type="journal article" date="2015" name="Mol. Plant Microbe Interact.">
        <title>Comparative Genomic Analysis of Pseudomonas chlororaphis PCL1606 Reveals New Insight into Antifungal Compounds Involved in Biocontrol.</title>
        <authorList>
            <person name="Calderon C.E."/>
            <person name="Ramos C."/>
            <person name="de Vicente A."/>
            <person name="Cazorla F.M."/>
        </authorList>
    </citation>
    <scope>NUCLEOTIDE SEQUENCE [LARGE SCALE GENOMIC DNA]</scope>
    <source>
        <strain evidence="1 2">PCL1606</strain>
    </source>
</reference>
<evidence type="ECO:0000313" key="2">
    <source>
        <dbReference type="Proteomes" id="UP000032748"/>
    </source>
</evidence>
<proteinExistence type="predicted"/>
<gene>
    <name evidence="1" type="ORF">PCL1606_45100</name>
</gene>